<dbReference type="InterPro" id="IPR007627">
    <property type="entry name" value="RNA_pol_sigma70_r2"/>
</dbReference>
<evidence type="ECO:0000313" key="11">
    <source>
        <dbReference type="Proteomes" id="UP001418444"/>
    </source>
</evidence>
<dbReference type="PANTHER" id="PTHR43133">
    <property type="entry name" value="RNA POLYMERASE ECF-TYPE SIGMA FACTO"/>
    <property type="match status" value="1"/>
</dbReference>
<evidence type="ECO:0000256" key="6">
    <source>
        <dbReference type="RuleBase" id="RU000716"/>
    </source>
</evidence>
<feature type="domain" description="RNA polymerase sigma factor 70 region 4 type 2" evidence="9">
    <location>
        <begin position="136"/>
        <end position="187"/>
    </location>
</feature>
<protein>
    <recommendedName>
        <fullName evidence="6">RNA polymerase sigma factor</fullName>
    </recommendedName>
</protein>
<dbReference type="InterPro" id="IPR039425">
    <property type="entry name" value="RNA_pol_sigma-70-like"/>
</dbReference>
<dbReference type="PROSITE" id="PS01063">
    <property type="entry name" value="SIGMA70_ECF"/>
    <property type="match status" value="1"/>
</dbReference>
<keyword evidence="5 6" id="KW-0804">Transcription</keyword>
<dbReference type="Gene3D" id="1.10.10.10">
    <property type="entry name" value="Winged helix-like DNA-binding domain superfamily/Winged helix DNA-binding domain"/>
    <property type="match status" value="1"/>
</dbReference>
<dbReference type="Pfam" id="PF08281">
    <property type="entry name" value="Sigma70_r4_2"/>
    <property type="match status" value="1"/>
</dbReference>
<feature type="region of interest" description="Disordered" evidence="7">
    <location>
        <begin position="193"/>
        <end position="216"/>
    </location>
</feature>
<dbReference type="InterPro" id="IPR014284">
    <property type="entry name" value="RNA_pol_sigma-70_dom"/>
</dbReference>
<comment type="caution">
    <text evidence="10">The sequence shown here is derived from an EMBL/GenBank/DDBJ whole genome shotgun (WGS) entry which is preliminary data.</text>
</comment>
<dbReference type="Pfam" id="PF04542">
    <property type="entry name" value="Sigma70_r2"/>
    <property type="match status" value="1"/>
</dbReference>
<name>A0ABP7NJU7_9ACTN</name>
<dbReference type="Proteomes" id="UP001418444">
    <property type="component" value="Unassembled WGS sequence"/>
</dbReference>
<evidence type="ECO:0000259" key="8">
    <source>
        <dbReference type="Pfam" id="PF04542"/>
    </source>
</evidence>
<reference evidence="11" key="1">
    <citation type="journal article" date="2019" name="Int. J. Syst. Evol. Microbiol.">
        <title>The Global Catalogue of Microorganisms (GCM) 10K type strain sequencing project: providing services to taxonomists for standard genome sequencing and annotation.</title>
        <authorList>
            <consortium name="The Broad Institute Genomics Platform"/>
            <consortium name="The Broad Institute Genome Sequencing Center for Infectious Disease"/>
            <person name="Wu L."/>
            <person name="Ma J."/>
        </authorList>
    </citation>
    <scope>NUCLEOTIDE SEQUENCE [LARGE SCALE GENOMIC DNA]</scope>
    <source>
        <strain evidence="11">JCM 16923</strain>
    </source>
</reference>
<dbReference type="InterPro" id="IPR013325">
    <property type="entry name" value="RNA_pol_sigma_r2"/>
</dbReference>
<proteinExistence type="inferred from homology"/>
<keyword evidence="3 6" id="KW-0731">Sigma factor</keyword>
<evidence type="ECO:0000259" key="9">
    <source>
        <dbReference type="Pfam" id="PF08281"/>
    </source>
</evidence>
<dbReference type="InterPro" id="IPR013324">
    <property type="entry name" value="RNA_pol_sigma_r3/r4-like"/>
</dbReference>
<keyword evidence="11" id="KW-1185">Reference proteome</keyword>
<dbReference type="EMBL" id="BAAAZW010000001">
    <property type="protein sequence ID" value="GAA3948795.1"/>
    <property type="molecule type" value="Genomic_DNA"/>
</dbReference>
<keyword evidence="4 6" id="KW-0238">DNA-binding</keyword>
<comment type="similarity">
    <text evidence="1 6">Belongs to the sigma-70 factor family. ECF subfamily.</text>
</comment>
<dbReference type="PANTHER" id="PTHR43133:SF8">
    <property type="entry name" value="RNA POLYMERASE SIGMA FACTOR HI_1459-RELATED"/>
    <property type="match status" value="1"/>
</dbReference>
<dbReference type="Gene3D" id="1.10.1740.10">
    <property type="match status" value="1"/>
</dbReference>
<evidence type="ECO:0000256" key="5">
    <source>
        <dbReference type="ARBA" id="ARBA00023163"/>
    </source>
</evidence>
<dbReference type="InterPro" id="IPR013249">
    <property type="entry name" value="RNA_pol_sigma70_r4_t2"/>
</dbReference>
<evidence type="ECO:0000256" key="2">
    <source>
        <dbReference type="ARBA" id="ARBA00023015"/>
    </source>
</evidence>
<keyword evidence="2 6" id="KW-0805">Transcription regulation</keyword>
<evidence type="ECO:0000256" key="3">
    <source>
        <dbReference type="ARBA" id="ARBA00023082"/>
    </source>
</evidence>
<evidence type="ECO:0000256" key="1">
    <source>
        <dbReference type="ARBA" id="ARBA00010641"/>
    </source>
</evidence>
<evidence type="ECO:0000256" key="7">
    <source>
        <dbReference type="SAM" id="MobiDB-lite"/>
    </source>
</evidence>
<evidence type="ECO:0000256" key="4">
    <source>
        <dbReference type="ARBA" id="ARBA00023125"/>
    </source>
</evidence>
<dbReference type="SUPFAM" id="SSF88659">
    <property type="entry name" value="Sigma3 and sigma4 domains of RNA polymerase sigma factors"/>
    <property type="match status" value="1"/>
</dbReference>
<dbReference type="NCBIfam" id="TIGR02937">
    <property type="entry name" value="sigma70-ECF"/>
    <property type="match status" value="1"/>
</dbReference>
<gene>
    <name evidence="10" type="ORF">GCM10022231_02690</name>
</gene>
<dbReference type="SUPFAM" id="SSF88946">
    <property type="entry name" value="Sigma2 domain of RNA polymerase sigma factors"/>
    <property type="match status" value="1"/>
</dbReference>
<evidence type="ECO:0000313" key="10">
    <source>
        <dbReference type="EMBL" id="GAA3948795.1"/>
    </source>
</evidence>
<sequence length="216" mass="23877">MNDLNHSRSAGGDFEMNGFSDEELAAAAAAGDPEAFDQLISRTAPILLRFVRRMVDDAQVAEDIAQETLLAVWRGLPDFAFRSRVRTWILGIAHRKVVDHYRRHRDYPTDGQDFESLASAEPLPSDQAERAELVVALRAELTQLPPTSRAVWWLREVEGLSLAEISGVLGISNGSVRGHLQRSRAFLTTRLAPWRPGAGGPAAPEEVGISGERRRE</sequence>
<dbReference type="InterPro" id="IPR036388">
    <property type="entry name" value="WH-like_DNA-bd_sf"/>
</dbReference>
<organism evidence="10 11">
    <name type="scientific">Gordonia caeni</name>
    <dbReference type="NCBI Taxonomy" id="1007097"/>
    <lineage>
        <taxon>Bacteria</taxon>
        <taxon>Bacillati</taxon>
        <taxon>Actinomycetota</taxon>
        <taxon>Actinomycetes</taxon>
        <taxon>Mycobacteriales</taxon>
        <taxon>Gordoniaceae</taxon>
        <taxon>Gordonia</taxon>
    </lineage>
</organism>
<dbReference type="InterPro" id="IPR000838">
    <property type="entry name" value="RNA_pol_sigma70_ECF_CS"/>
</dbReference>
<accession>A0ABP7NJU7</accession>
<feature type="domain" description="RNA polymerase sigma-70 region 2" evidence="8">
    <location>
        <begin position="39"/>
        <end position="105"/>
    </location>
</feature>